<keyword evidence="1" id="KW-0472">Membrane</keyword>
<protein>
    <recommendedName>
        <fullName evidence="5">Transmembrane protein</fullName>
    </recommendedName>
</protein>
<gene>
    <name evidence="3" type="ORF">GSCOC_T00013577001</name>
</gene>
<name>A0A068VIL9_COFCA</name>
<dbReference type="AlphaFoldDB" id="A0A068VIL9"/>
<evidence type="ECO:0000256" key="1">
    <source>
        <dbReference type="SAM" id="Phobius"/>
    </source>
</evidence>
<accession>A0A068VIL9</accession>
<feature type="transmembrane region" description="Helical" evidence="1">
    <location>
        <begin position="68"/>
        <end position="90"/>
    </location>
</feature>
<keyword evidence="4" id="KW-1185">Reference proteome</keyword>
<evidence type="ECO:0000313" key="4">
    <source>
        <dbReference type="Proteomes" id="UP000295252"/>
    </source>
</evidence>
<keyword evidence="1" id="KW-0812">Transmembrane</keyword>
<organism evidence="3 4">
    <name type="scientific">Coffea canephora</name>
    <name type="common">Robusta coffee</name>
    <dbReference type="NCBI Taxonomy" id="49390"/>
    <lineage>
        <taxon>Eukaryota</taxon>
        <taxon>Viridiplantae</taxon>
        <taxon>Streptophyta</taxon>
        <taxon>Embryophyta</taxon>
        <taxon>Tracheophyta</taxon>
        <taxon>Spermatophyta</taxon>
        <taxon>Magnoliopsida</taxon>
        <taxon>eudicotyledons</taxon>
        <taxon>Gunneridae</taxon>
        <taxon>Pentapetalae</taxon>
        <taxon>asterids</taxon>
        <taxon>lamiids</taxon>
        <taxon>Gentianales</taxon>
        <taxon>Rubiaceae</taxon>
        <taxon>Ixoroideae</taxon>
        <taxon>Gardenieae complex</taxon>
        <taxon>Bertiereae - Coffeeae clade</taxon>
        <taxon>Coffeeae</taxon>
        <taxon>Coffea</taxon>
    </lineage>
</organism>
<keyword evidence="2" id="KW-0732">Signal</keyword>
<proteinExistence type="predicted"/>
<feature type="transmembrane region" description="Helical" evidence="1">
    <location>
        <begin position="102"/>
        <end position="124"/>
    </location>
</feature>
<keyword evidence="1" id="KW-1133">Transmembrane helix</keyword>
<dbReference type="EMBL" id="HG740562">
    <property type="protein sequence ID" value="CDP20645.1"/>
    <property type="molecule type" value="Genomic_DNA"/>
</dbReference>
<evidence type="ECO:0000313" key="3">
    <source>
        <dbReference type="EMBL" id="CDP20645.1"/>
    </source>
</evidence>
<sequence length="166" mass="17737">MLLHLLLLLLHFLPQQPGCQSLLPQSCLLLLLLCLGRSSLSSGRSLHPGGRALRTRPGGPLSPKYNTITITVIVVTSITGIIVVTGVGSCRRVNNCIIVVRRWALVTLGFFAVILGNFVVLWGMDRRRGGGLRVGGHGYDRGGGGEVGIGEGISYGGVTWEIMDLH</sequence>
<dbReference type="Gramene" id="CDP20645">
    <property type="protein sequence ID" value="CDP20645"/>
    <property type="gene ID" value="GSCOC_T00013577001"/>
</dbReference>
<reference evidence="4" key="1">
    <citation type="journal article" date="2014" name="Science">
        <title>The coffee genome provides insight into the convergent evolution of caffeine biosynthesis.</title>
        <authorList>
            <person name="Denoeud F."/>
            <person name="Carretero-Paulet L."/>
            <person name="Dereeper A."/>
            <person name="Droc G."/>
            <person name="Guyot R."/>
            <person name="Pietrella M."/>
            <person name="Zheng C."/>
            <person name="Alberti A."/>
            <person name="Anthony F."/>
            <person name="Aprea G."/>
            <person name="Aury J.M."/>
            <person name="Bento P."/>
            <person name="Bernard M."/>
            <person name="Bocs S."/>
            <person name="Campa C."/>
            <person name="Cenci A."/>
            <person name="Combes M.C."/>
            <person name="Crouzillat D."/>
            <person name="Da Silva C."/>
            <person name="Daddiego L."/>
            <person name="De Bellis F."/>
            <person name="Dussert S."/>
            <person name="Garsmeur O."/>
            <person name="Gayraud T."/>
            <person name="Guignon V."/>
            <person name="Jahn K."/>
            <person name="Jamilloux V."/>
            <person name="Joet T."/>
            <person name="Labadie K."/>
            <person name="Lan T."/>
            <person name="Leclercq J."/>
            <person name="Lepelley M."/>
            <person name="Leroy T."/>
            <person name="Li L.T."/>
            <person name="Librado P."/>
            <person name="Lopez L."/>
            <person name="Munoz A."/>
            <person name="Noel B."/>
            <person name="Pallavicini A."/>
            <person name="Perrotta G."/>
            <person name="Poncet V."/>
            <person name="Pot D."/>
            <person name="Priyono X."/>
            <person name="Rigoreau M."/>
            <person name="Rouard M."/>
            <person name="Rozas J."/>
            <person name="Tranchant-Dubreuil C."/>
            <person name="VanBuren R."/>
            <person name="Zhang Q."/>
            <person name="Andrade A.C."/>
            <person name="Argout X."/>
            <person name="Bertrand B."/>
            <person name="de Kochko A."/>
            <person name="Graziosi G."/>
            <person name="Henry R.J."/>
            <person name="Jayarama X."/>
            <person name="Ming R."/>
            <person name="Nagai C."/>
            <person name="Rounsley S."/>
            <person name="Sankoff D."/>
            <person name="Giuliano G."/>
            <person name="Albert V.A."/>
            <person name="Wincker P."/>
            <person name="Lashermes P."/>
        </authorList>
    </citation>
    <scope>NUCLEOTIDE SEQUENCE [LARGE SCALE GENOMIC DNA]</scope>
    <source>
        <strain evidence="4">cv. DH200-94</strain>
    </source>
</reference>
<evidence type="ECO:0000256" key="2">
    <source>
        <dbReference type="SAM" id="SignalP"/>
    </source>
</evidence>
<dbReference type="Proteomes" id="UP000295252">
    <property type="component" value="Chromosome VI"/>
</dbReference>
<evidence type="ECO:0008006" key="5">
    <source>
        <dbReference type="Google" id="ProtNLM"/>
    </source>
</evidence>
<feature type="chain" id="PRO_5001655845" description="Transmembrane protein" evidence="2">
    <location>
        <begin position="22"/>
        <end position="166"/>
    </location>
</feature>
<dbReference type="InParanoid" id="A0A068VIL9"/>
<feature type="signal peptide" evidence="2">
    <location>
        <begin position="1"/>
        <end position="21"/>
    </location>
</feature>